<dbReference type="InterPro" id="IPR011701">
    <property type="entry name" value="MFS"/>
</dbReference>
<dbReference type="AlphaFoldDB" id="A0A0D2HJP4"/>
<sequence length="523" mass="57895">MAEKLAQPAVTEKPEPHISEKDADVTFHLVKEYGESAGLTLDQGGVRRLKRKLYYGLVPLLLVINLMLFIDKATLAYASILGLFQETGIGNGQYNNLNTLFYAGYIIGQVPGHYLIQRVPLGRFMGVTIFLWSAIVFLHCTAGSYGALIALRFFLGFVESVVVPAIEITMGMFFVPHVQGLLQPLFWISCMGAPIPAGFIAYGLLFSHSSVLPWKLFMVVTGGLTFFLSILVFFIYPNNPGEATFLNLQERLYLVKEIHDATTSSIEYKKVKKSQLCEAIRDPISWLFGFQAFTLMISNNIAYQQNLLFVQIGVSDLGSTLVSTAGGGFAVACCIVATILLHYVPWRKAYWGTIWCLPAIAGGIGMVAIQWGKTISLLACLILAGNTYGITYIIALGWTTSTAAGYTKKLARNVFFMAGYGIANLISPQIWVPSAAPRYYSAWIVQIVISWVGTPAILLVIDWILSRRNKERRAWIAEQQAAGKTRTGVIEQIDAEGNRTEVEVDISLLDLTDLENKYFIYPL</sequence>
<keyword evidence="5 6" id="KW-0472">Membrane</keyword>
<feature type="transmembrane region" description="Helical" evidence="6">
    <location>
        <begin position="153"/>
        <end position="175"/>
    </location>
</feature>
<dbReference type="PANTHER" id="PTHR43791">
    <property type="entry name" value="PERMEASE-RELATED"/>
    <property type="match status" value="1"/>
</dbReference>
<evidence type="ECO:0000313" key="8">
    <source>
        <dbReference type="Proteomes" id="UP000053411"/>
    </source>
</evidence>
<reference evidence="7 8" key="1">
    <citation type="submission" date="2015-01" db="EMBL/GenBank/DDBJ databases">
        <title>The Genome Sequence of Fonsecaea multimorphosa CBS 102226.</title>
        <authorList>
            <consortium name="The Broad Institute Genomics Platform"/>
            <person name="Cuomo C."/>
            <person name="de Hoog S."/>
            <person name="Gorbushina A."/>
            <person name="Stielow B."/>
            <person name="Teixiera M."/>
            <person name="Abouelleil A."/>
            <person name="Chapman S.B."/>
            <person name="Priest M."/>
            <person name="Young S.K."/>
            <person name="Wortman J."/>
            <person name="Nusbaum C."/>
            <person name="Birren B."/>
        </authorList>
    </citation>
    <scope>NUCLEOTIDE SEQUENCE [LARGE SCALE GENOMIC DNA]</scope>
    <source>
        <strain evidence="7 8">CBS 102226</strain>
    </source>
</reference>
<feature type="transmembrane region" description="Helical" evidence="6">
    <location>
        <begin position="181"/>
        <end position="204"/>
    </location>
</feature>
<dbReference type="InterPro" id="IPR036259">
    <property type="entry name" value="MFS_trans_sf"/>
</dbReference>
<feature type="transmembrane region" description="Helical" evidence="6">
    <location>
        <begin position="121"/>
        <end position="141"/>
    </location>
</feature>
<feature type="transmembrane region" description="Helical" evidence="6">
    <location>
        <begin position="350"/>
        <end position="369"/>
    </location>
</feature>
<dbReference type="Proteomes" id="UP000053411">
    <property type="component" value="Unassembled WGS sequence"/>
</dbReference>
<dbReference type="RefSeq" id="XP_016636243.1">
    <property type="nucleotide sequence ID" value="XM_016772773.1"/>
</dbReference>
<dbReference type="EMBL" id="KN848064">
    <property type="protein sequence ID" value="KIY02121.1"/>
    <property type="molecule type" value="Genomic_DNA"/>
</dbReference>
<feature type="transmembrane region" description="Helical" evidence="6">
    <location>
        <begin position="410"/>
        <end position="431"/>
    </location>
</feature>
<evidence type="ECO:0000256" key="6">
    <source>
        <dbReference type="SAM" id="Phobius"/>
    </source>
</evidence>
<comment type="subcellular location">
    <subcellularLocation>
        <location evidence="1">Membrane</location>
        <topology evidence="1">Multi-pass membrane protein</topology>
    </subcellularLocation>
</comment>
<dbReference type="GO" id="GO:0033229">
    <property type="term" value="F:cysteine transmembrane transporter activity"/>
    <property type="evidence" value="ECO:0007669"/>
    <property type="project" value="TreeGrafter"/>
</dbReference>
<feature type="transmembrane region" description="Helical" evidence="6">
    <location>
        <begin position="375"/>
        <end position="398"/>
    </location>
</feature>
<feature type="transmembrane region" description="Helical" evidence="6">
    <location>
        <begin position="53"/>
        <end position="70"/>
    </location>
</feature>
<gene>
    <name evidence="7" type="ORF">Z520_02259</name>
</gene>
<keyword evidence="2" id="KW-0813">Transport</keyword>
<proteinExistence type="predicted"/>
<name>A0A0D2HJP4_9EURO</name>
<evidence type="ECO:0000313" key="7">
    <source>
        <dbReference type="EMBL" id="KIY02121.1"/>
    </source>
</evidence>
<dbReference type="SUPFAM" id="SSF103473">
    <property type="entry name" value="MFS general substrate transporter"/>
    <property type="match status" value="1"/>
</dbReference>
<keyword evidence="3 6" id="KW-0812">Transmembrane</keyword>
<keyword evidence="4 6" id="KW-1133">Transmembrane helix</keyword>
<dbReference type="Pfam" id="PF07690">
    <property type="entry name" value="MFS_1"/>
    <property type="match status" value="1"/>
</dbReference>
<dbReference type="Gene3D" id="1.20.1250.20">
    <property type="entry name" value="MFS general substrate transporter like domains"/>
    <property type="match status" value="1"/>
</dbReference>
<evidence type="ECO:0000256" key="3">
    <source>
        <dbReference type="ARBA" id="ARBA00022692"/>
    </source>
</evidence>
<accession>A0A0D2HJP4</accession>
<feature type="transmembrane region" description="Helical" evidence="6">
    <location>
        <begin position="321"/>
        <end position="343"/>
    </location>
</feature>
<evidence type="ECO:0000256" key="1">
    <source>
        <dbReference type="ARBA" id="ARBA00004141"/>
    </source>
</evidence>
<feature type="transmembrane region" description="Helical" evidence="6">
    <location>
        <begin position="216"/>
        <end position="236"/>
    </location>
</feature>
<evidence type="ECO:0000256" key="5">
    <source>
        <dbReference type="ARBA" id="ARBA00023136"/>
    </source>
</evidence>
<keyword evidence="8" id="KW-1185">Reference proteome</keyword>
<feature type="transmembrane region" description="Helical" evidence="6">
    <location>
        <begin position="443"/>
        <end position="465"/>
    </location>
</feature>
<dbReference type="GeneID" id="27708005"/>
<evidence type="ECO:0008006" key="9">
    <source>
        <dbReference type="Google" id="ProtNLM"/>
    </source>
</evidence>
<dbReference type="VEuPathDB" id="FungiDB:Z520_02259"/>
<evidence type="ECO:0000256" key="2">
    <source>
        <dbReference type="ARBA" id="ARBA00022448"/>
    </source>
</evidence>
<dbReference type="GO" id="GO:0016020">
    <property type="term" value="C:membrane"/>
    <property type="evidence" value="ECO:0007669"/>
    <property type="project" value="UniProtKB-SubCell"/>
</dbReference>
<organism evidence="7 8">
    <name type="scientific">Fonsecaea multimorphosa CBS 102226</name>
    <dbReference type="NCBI Taxonomy" id="1442371"/>
    <lineage>
        <taxon>Eukaryota</taxon>
        <taxon>Fungi</taxon>
        <taxon>Dikarya</taxon>
        <taxon>Ascomycota</taxon>
        <taxon>Pezizomycotina</taxon>
        <taxon>Eurotiomycetes</taxon>
        <taxon>Chaetothyriomycetidae</taxon>
        <taxon>Chaetothyriales</taxon>
        <taxon>Herpotrichiellaceae</taxon>
        <taxon>Fonsecaea</taxon>
    </lineage>
</organism>
<dbReference type="PANTHER" id="PTHR43791:SF63">
    <property type="entry name" value="HIGH AFFINITY CYSTEINE TRANSPORTER"/>
    <property type="match status" value="1"/>
</dbReference>
<evidence type="ECO:0000256" key="4">
    <source>
        <dbReference type="ARBA" id="ARBA00022989"/>
    </source>
</evidence>
<protein>
    <recommendedName>
        <fullName evidence="9">Major facilitator superfamily (MFS) profile domain-containing protein</fullName>
    </recommendedName>
</protein>
<dbReference type="OrthoDB" id="6730379at2759"/>